<dbReference type="Pfam" id="PF13551">
    <property type="entry name" value="HTH_29"/>
    <property type="match status" value="1"/>
</dbReference>
<dbReference type="RefSeq" id="WP_379042298.1">
    <property type="nucleotide sequence ID" value="NZ_JBHSKW010000022.1"/>
</dbReference>
<organism evidence="1 2">
    <name type="scientific">Pedobacter alpinus</name>
    <dbReference type="NCBI Taxonomy" id="1590643"/>
    <lineage>
        <taxon>Bacteria</taxon>
        <taxon>Pseudomonadati</taxon>
        <taxon>Bacteroidota</taxon>
        <taxon>Sphingobacteriia</taxon>
        <taxon>Sphingobacteriales</taxon>
        <taxon>Sphingobacteriaceae</taxon>
        <taxon>Pedobacter</taxon>
    </lineage>
</organism>
<accession>A0ABW5TNW4</accession>
<dbReference type="EMBL" id="JBHULV010000011">
    <property type="protein sequence ID" value="MFD2730957.1"/>
    <property type="molecule type" value="Genomic_DNA"/>
</dbReference>
<evidence type="ECO:0000313" key="1">
    <source>
        <dbReference type="EMBL" id="MFD2730957.1"/>
    </source>
</evidence>
<proteinExistence type="predicted"/>
<gene>
    <name evidence="1" type="ORF">ACFSSE_04505</name>
</gene>
<dbReference type="InterPro" id="IPR009057">
    <property type="entry name" value="Homeodomain-like_sf"/>
</dbReference>
<dbReference type="Proteomes" id="UP001597546">
    <property type="component" value="Unassembled WGS sequence"/>
</dbReference>
<comment type="caution">
    <text evidence="1">The sequence shown here is derived from an EMBL/GenBank/DDBJ whole genome shotgun (WGS) entry which is preliminary data.</text>
</comment>
<dbReference type="SUPFAM" id="SSF46689">
    <property type="entry name" value="Homeodomain-like"/>
    <property type="match status" value="1"/>
</dbReference>
<protein>
    <submittedName>
        <fullName evidence="1">Transposase</fullName>
    </submittedName>
</protein>
<sequence>MANVLVIKGYTSEQIKSEFTKDDRYKVGMKLNAIYQLSKGMSSRKLVEFYGTSFKQILNWVHRFEAEGVEGLMDKAGRGRQAKLNEVELQSLKEIISDKTPLDFQYNTATWTGAIVGWSCYL</sequence>
<evidence type="ECO:0000313" key="2">
    <source>
        <dbReference type="Proteomes" id="UP001597546"/>
    </source>
</evidence>
<keyword evidence="2" id="KW-1185">Reference proteome</keyword>
<name>A0ABW5TNW4_9SPHI</name>
<reference evidence="2" key="1">
    <citation type="journal article" date="2019" name="Int. J. Syst. Evol. Microbiol.">
        <title>The Global Catalogue of Microorganisms (GCM) 10K type strain sequencing project: providing services to taxonomists for standard genome sequencing and annotation.</title>
        <authorList>
            <consortium name="The Broad Institute Genomics Platform"/>
            <consortium name="The Broad Institute Genome Sequencing Center for Infectious Disease"/>
            <person name="Wu L."/>
            <person name="Ma J."/>
        </authorList>
    </citation>
    <scope>NUCLEOTIDE SEQUENCE [LARGE SCALE GENOMIC DNA]</scope>
    <source>
        <strain evidence="2">KCTC 42456</strain>
    </source>
</reference>